<keyword evidence="3 5" id="KW-1133">Transmembrane helix</keyword>
<sequence length="274" mass="28935">MEQQLAYAFLFTLLAGLSTGIGGLIMVFSKKPSKTGLSISLGASAGVMIYVSFMDLLPLGIESVGEVLGILLLFVGMALTMIIDWIIPKVENPHHNMGECLIESNVDKKNGDEESLSSSHKQTSHPQMLKTGTLTAITLAIHNFPEGLAAFGSTLADIQLGIVISIAVAIHNIPEGIAVACPIYFATGDKKKAFKISFLSGLTEPLGALIGYAFLAPFLTDQLIGGMMSVISGIMIYISLDELIPAAHSYGRGDQVVLGIVLGMAIMAVSLLLL</sequence>
<feature type="transmembrane region" description="Helical" evidence="5">
    <location>
        <begin position="224"/>
        <end position="244"/>
    </location>
</feature>
<evidence type="ECO:0000256" key="1">
    <source>
        <dbReference type="ARBA" id="ARBA00004141"/>
    </source>
</evidence>
<dbReference type="Proteomes" id="UP001208689">
    <property type="component" value="Chromosome"/>
</dbReference>
<proteinExistence type="predicted"/>
<accession>A0ABY6HVL3</accession>
<keyword evidence="2 5" id="KW-0812">Transmembrane</keyword>
<evidence type="ECO:0000256" key="3">
    <source>
        <dbReference type="ARBA" id="ARBA00022989"/>
    </source>
</evidence>
<dbReference type="Pfam" id="PF02535">
    <property type="entry name" value="Zip"/>
    <property type="match status" value="1"/>
</dbReference>
<feature type="transmembrane region" description="Helical" evidence="5">
    <location>
        <begin position="67"/>
        <end position="87"/>
    </location>
</feature>
<comment type="subcellular location">
    <subcellularLocation>
        <location evidence="1">Membrane</location>
        <topology evidence="1">Multi-pass membrane protein</topology>
    </subcellularLocation>
</comment>
<evidence type="ECO:0000313" key="6">
    <source>
        <dbReference type="EMBL" id="UYP47563.1"/>
    </source>
</evidence>
<dbReference type="InterPro" id="IPR003689">
    <property type="entry name" value="ZIP"/>
</dbReference>
<dbReference type="PANTHER" id="PTHR11040:SF205">
    <property type="entry name" value="ZINC TRANSPORTER ZUPT"/>
    <property type="match status" value="1"/>
</dbReference>
<dbReference type="PANTHER" id="PTHR11040">
    <property type="entry name" value="ZINC/IRON TRANSPORTER"/>
    <property type="match status" value="1"/>
</dbReference>
<name>A0ABY6HVL3_9ARCH</name>
<organism evidence="6 7">
    <name type="scientific">Candidatus Lokiarchaeum ossiferum</name>
    <dbReference type="NCBI Taxonomy" id="2951803"/>
    <lineage>
        <taxon>Archaea</taxon>
        <taxon>Promethearchaeati</taxon>
        <taxon>Promethearchaeota</taxon>
        <taxon>Promethearchaeia</taxon>
        <taxon>Promethearchaeales</taxon>
        <taxon>Promethearchaeaceae</taxon>
        <taxon>Candidatus Lokiarchaeum</taxon>
    </lineage>
</organism>
<evidence type="ECO:0000256" key="4">
    <source>
        <dbReference type="ARBA" id="ARBA00023136"/>
    </source>
</evidence>
<feature type="transmembrane region" description="Helical" evidence="5">
    <location>
        <begin position="256"/>
        <end position="273"/>
    </location>
</feature>
<evidence type="ECO:0000256" key="2">
    <source>
        <dbReference type="ARBA" id="ARBA00022692"/>
    </source>
</evidence>
<feature type="transmembrane region" description="Helical" evidence="5">
    <location>
        <begin position="6"/>
        <end position="27"/>
    </location>
</feature>
<protein>
    <submittedName>
        <fullName evidence="6">Zinc transporter ZupT</fullName>
    </submittedName>
</protein>
<feature type="transmembrane region" description="Helical" evidence="5">
    <location>
        <begin position="39"/>
        <end position="61"/>
    </location>
</feature>
<evidence type="ECO:0000313" key="7">
    <source>
        <dbReference type="Proteomes" id="UP001208689"/>
    </source>
</evidence>
<reference evidence="6" key="1">
    <citation type="submission" date="2022-09" db="EMBL/GenBank/DDBJ databases">
        <title>Actin cytoskeleton and complex cell architecture in an #Asgard archaeon.</title>
        <authorList>
            <person name="Ponce Toledo R.I."/>
            <person name="Schleper C."/>
            <person name="Rodrigues Oliveira T."/>
            <person name="Wollweber F."/>
            <person name="Xu J."/>
            <person name="Rittmann S."/>
            <person name="Klingl A."/>
            <person name="Pilhofer M."/>
        </authorList>
    </citation>
    <scope>NUCLEOTIDE SEQUENCE</scope>
    <source>
        <strain evidence="6">B-35</strain>
    </source>
</reference>
<dbReference type="NCBIfam" id="NF003243">
    <property type="entry name" value="PRK04201.1"/>
    <property type="match status" value="1"/>
</dbReference>
<keyword evidence="4 5" id="KW-0472">Membrane</keyword>
<feature type="transmembrane region" description="Helical" evidence="5">
    <location>
        <begin position="198"/>
        <end position="218"/>
    </location>
</feature>
<evidence type="ECO:0000256" key="5">
    <source>
        <dbReference type="SAM" id="Phobius"/>
    </source>
</evidence>
<keyword evidence="7" id="KW-1185">Reference proteome</keyword>
<dbReference type="EMBL" id="CP104013">
    <property type="protein sequence ID" value="UYP47563.1"/>
    <property type="molecule type" value="Genomic_DNA"/>
</dbReference>
<gene>
    <name evidence="6" type="ORF">NEF87_003848</name>
</gene>